<accession>A0A399CZF1</accession>
<name>A0A399CZF1_9BACT</name>
<gene>
    <name evidence="1" type="ORF">D1164_17740</name>
</gene>
<dbReference type="OrthoDB" id="1120923at2"/>
<dbReference type="EMBL" id="QWET01000016">
    <property type="protein sequence ID" value="RIH63781.1"/>
    <property type="molecule type" value="Genomic_DNA"/>
</dbReference>
<evidence type="ECO:0000313" key="1">
    <source>
        <dbReference type="EMBL" id="RIH63781.1"/>
    </source>
</evidence>
<proteinExistence type="predicted"/>
<organism evidence="1 2">
    <name type="scientific">Mariniphaga sediminis</name>
    <dbReference type="NCBI Taxonomy" id="1628158"/>
    <lineage>
        <taxon>Bacteria</taxon>
        <taxon>Pseudomonadati</taxon>
        <taxon>Bacteroidota</taxon>
        <taxon>Bacteroidia</taxon>
        <taxon>Marinilabiliales</taxon>
        <taxon>Prolixibacteraceae</taxon>
        <taxon>Mariniphaga</taxon>
    </lineage>
</organism>
<dbReference type="Pfam" id="PF21857">
    <property type="entry name" value="DUF6913"/>
    <property type="match status" value="1"/>
</dbReference>
<dbReference type="RefSeq" id="WP_119351239.1">
    <property type="nucleotide sequence ID" value="NZ_JBFHKJ010000056.1"/>
</dbReference>
<evidence type="ECO:0000313" key="2">
    <source>
        <dbReference type="Proteomes" id="UP000266441"/>
    </source>
</evidence>
<protein>
    <submittedName>
        <fullName evidence="1">Uncharacterized protein</fullName>
    </submittedName>
</protein>
<comment type="caution">
    <text evidence="1">The sequence shown here is derived from an EMBL/GenBank/DDBJ whole genome shotgun (WGS) entry which is preliminary data.</text>
</comment>
<dbReference type="InterPro" id="IPR054207">
    <property type="entry name" value="DUF6913"/>
</dbReference>
<sequence length="176" mass="20356">MKLIEKYACRKLRKKAAAVNRRVELPNPDSVRKVCVLWQPSQKEAFQYLHDHFLREQVIFRNLCVYPSNAVADAGTNIITQKDLNWMGLPKNGPADDFIKIEYDLLLNIALEQTLVLNYLTALSRARFKVGWSPDDANFFDLNINIGMKQDALYLAKQQIFYLGQLNKKLYDESSI</sequence>
<dbReference type="AlphaFoldDB" id="A0A399CZF1"/>
<dbReference type="Proteomes" id="UP000266441">
    <property type="component" value="Unassembled WGS sequence"/>
</dbReference>
<keyword evidence="2" id="KW-1185">Reference proteome</keyword>
<reference evidence="1 2" key="1">
    <citation type="journal article" date="2015" name="Int. J. Syst. Evol. Microbiol.">
        <title>Mariniphaga sediminis sp. nov., isolated from coastal sediment.</title>
        <authorList>
            <person name="Wang F.Q."/>
            <person name="Shen Q.Y."/>
            <person name="Chen G.J."/>
            <person name="Du Z.J."/>
        </authorList>
    </citation>
    <scope>NUCLEOTIDE SEQUENCE [LARGE SCALE GENOMIC DNA]</scope>
    <source>
        <strain evidence="1 2">SY21</strain>
    </source>
</reference>